<evidence type="ECO:0000256" key="2">
    <source>
        <dbReference type="SAM" id="SignalP"/>
    </source>
</evidence>
<dbReference type="RefSeq" id="WP_307257280.1">
    <property type="nucleotide sequence ID" value="NZ_JAUSUC010000017.1"/>
</dbReference>
<keyword evidence="1 2" id="KW-0732">Signal</keyword>
<name>A0AAJ1SYS1_9BACI</name>
<reference evidence="4" key="1">
    <citation type="submission" date="2023-07" db="EMBL/GenBank/DDBJ databases">
        <title>Genomic Encyclopedia of Type Strains, Phase IV (KMG-IV): sequencing the most valuable type-strain genomes for metagenomic binning, comparative biology and taxonomic classification.</title>
        <authorList>
            <person name="Goeker M."/>
        </authorList>
    </citation>
    <scope>NUCLEOTIDE SEQUENCE</scope>
    <source>
        <strain evidence="4">DSM 23947</strain>
    </source>
</reference>
<dbReference type="Pfam" id="PF00395">
    <property type="entry name" value="SLH"/>
    <property type="match status" value="3"/>
</dbReference>
<feature type="chain" id="PRO_5042499497" description="SLH domain-containing protein" evidence="2">
    <location>
        <begin position="23"/>
        <end position="339"/>
    </location>
</feature>
<keyword evidence="5" id="KW-1185">Reference proteome</keyword>
<feature type="signal peptide" evidence="2">
    <location>
        <begin position="1"/>
        <end position="22"/>
    </location>
</feature>
<evidence type="ECO:0000313" key="4">
    <source>
        <dbReference type="EMBL" id="MDQ0215284.1"/>
    </source>
</evidence>
<dbReference type="Proteomes" id="UP001237207">
    <property type="component" value="Unassembled WGS sequence"/>
</dbReference>
<sequence>MKRRFQFLLVGLLIFALVGSFANVSEATVASGGNEGSSKIVQSGVVKVQNQLNRSTTKFSDISKDYWAKEEIEYLVQHGIIKGYPNGTFGIRNKVTRSQAAIILARTLGIDKEFSPNPGFKDIPTTDPAYKEIAAVTKYGIFQKSTNFNPGGYLTRAQMAKIMTVAFDLKYTYATNFKDVERGKWYYHYVQSLAGMGITTGNNGKFMPNNHIDRTQFAVFLARILEDRFKVGLQASLEDAKFLSDGRLQMTVTLYNNTSNKIFDIRGKYSLHVDNAVIAQSDISKQTHPVSYGSLTLLPGQQKKLTFNFSSREVKKKVDLNKAQELFFAYEHTWKYYVK</sequence>
<comment type="caution">
    <text evidence="4">The sequence shown here is derived from an EMBL/GenBank/DDBJ whole genome shotgun (WGS) entry which is preliminary data.</text>
</comment>
<feature type="domain" description="SLH" evidence="3">
    <location>
        <begin position="173"/>
        <end position="235"/>
    </location>
</feature>
<dbReference type="EMBL" id="JAUSUC010000017">
    <property type="protein sequence ID" value="MDQ0215284.1"/>
    <property type="molecule type" value="Genomic_DNA"/>
</dbReference>
<evidence type="ECO:0000259" key="3">
    <source>
        <dbReference type="PROSITE" id="PS51272"/>
    </source>
</evidence>
<dbReference type="PANTHER" id="PTHR43308">
    <property type="entry name" value="OUTER MEMBRANE PROTEIN ALPHA-RELATED"/>
    <property type="match status" value="1"/>
</dbReference>
<gene>
    <name evidence="4" type="ORF">J2S13_001684</name>
</gene>
<protein>
    <recommendedName>
        <fullName evidence="3">SLH domain-containing protein</fullName>
    </recommendedName>
</protein>
<dbReference type="PROSITE" id="PS51272">
    <property type="entry name" value="SLH"/>
    <property type="match status" value="3"/>
</dbReference>
<accession>A0AAJ1SYS1</accession>
<feature type="domain" description="SLH" evidence="3">
    <location>
        <begin position="55"/>
        <end position="118"/>
    </location>
</feature>
<dbReference type="AlphaFoldDB" id="A0AAJ1SYS1"/>
<organism evidence="4 5">
    <name type="scientific">Oikeobacillus pervagus</name>
    <dbReference type="NCBI Taxonomy" id="1325931"/>
    <lineage>
        <taxon>Bacteria</taxon>
        <taxon>Bacillati</taxon>
        <taxon>Bacillota</taxon>
        <taxon>Bacilli</taxon>
        <taxon>Bacillales</taxon>
        <taxon>Bacillaceae</taxon>
        <taxon>Oikeobacillus</taxon>
    </lineage>
</organism>
<dbReference type="InterPro" id="IPR051465">
    <property type="entry name" value="Cell_Envelope_Struct_Comp"/>
</dbReference>
<dbReference type="InterPro" id="IPR001119">
    <property type="entry name" value="SLH_dom"/>
</dbReference>
<evidence type="ECO:0000313" key="5">
    <source>
        <dbReference type="Proteomes" id="UP001237207"/>
    </source>
</evidence>
<proteinExistence type="predicted"/>
<evidence type="ECO:0000256" key="1">
    <source>
        <dbReference type="ARBA" id="ARBA00022729"/>
    </source>
</evidence>
<dbReference type="PANTHER" id="PTHR43308:SF1">
    <property type="entry name" value="OUTER MEMBRANE PROTEIN ALPHA"/>
    <property type="match status" value="1"/>
</dbReference>
<feature type="domain" description="SLH" evidence="3">
    <location>
        <begin position="120"/>
        <end position="172"/>
    </location>
</feature>